<organism evidence="2">
    <name type="scientific">Homalodisca liturata</name>
    <dbReference type="NCBI Taxonomy" id="320908"/>
    <lineage>
        <taxon>Eukaryota</taxon>
        <taxon>Metazoa</taxon>
        <taxon>Ecdysozoa</taxon>
        <taxon>Arthropoda</taxon>
        <taxon>Hexapoda</taxon>
        <taxon>Insecta</taxon>
        <taxon>Pterygota</taxon>
        <taxon>Neoptera</taxon>
        <taxon>Paraneoptera</taxon>
        <taxon>Hemiptera</taxon>
        <taxon>Auchenorrhyncha</taxon>
        <taxon>Membracoidea</taxon>
        <taxon>Cicadellidae</taxon>
        <taxon>Cicadellinae</taxon>
        <taxon>Proconiini</taxon>
        <taxon>Homalodisca</taxon>
    </lineage>
</organism>
<gene>
    <name evidence="1" type="ORF">g.15596</name>
    <name evidence="3" type="ORF">g.15597</name>
    <name evidence="2" type="ORF">g.15598</name>
</gene>
<reference evidence="2" key="1">
    <citation type="submission" date="2015-11" db="EMBL/GenBank/DDBJ databases">
        <title>De novo transcriptome assembly of four potential Pierce s Disease insect vectors from Arizona vineyards.</title>
        <authorList>
            <person name="Tassone E.E."/>
        </authorList>
    </citation>
    <scope>NUCLEOTIDE SEQUENCE</scope>
</reference>
<protein>
    <submittedName>
        <fullName evidence="2">Uncharacterized protein</fullName>
    </submittedName>
</protein>
<evidence type="ECO:0000313" key="1">
    <source>
        <dbReference type="EMBL" id="JAS85580.1"/>
    </source>
</evidence>
<proteinExistence type="predicted"/>
<dbReference type="EMBL" id="GECU01008933">
    <property type="protein sequence ID" value="JAS98773.1"/>
    <property type="molecule type" value="Transcribed_RNA"/>
</dbReference>
<dbReference type="SUPFAM" id="SSF51197">
    <property type="entry name" value="Clavaminate synthase-like"/>
    <property type="match status" value="1"/>
</dbReference>
<accession>A0A1B6JIN3</accession>
<dbReference type="Gene3D" id="2.60.120.650">
    <property type="entry name" value="Cupin"/>
    <property type="match status" value="1"/>
</dbReference>
<dbReference type="AlphaFoldDB" id="A0A1B6JIN3"/>
<name>A0A1B6JIN3_9HEMI</name>
<sequence length="121" mass="14227">MEDIERNKKFKTTPSSEEIKQVIQNTKTPLVFKNTLTWDLLHWSLEDWVEKLGNPKLSFRIGTKKCTKVPQWESNCPVVSGTLNDLLDDANASSDTWMYFDYKHMNQHFKTKTNLLEVYDL</sequence>
<evidence type="ECO:0000313" key="2">
    <source>
        <dbReference type="EMBL" id="JAS98773.1"/>
    </source>
</evidence>
<evidence type="ECO:0000313" key="3">
    <source>
        <dbReference type="EMBL" id="JAT04654.1"/>
    </source>
</evidence>
<dbReference type="EMBL" id="GECU01003053">
    <property type="protein sequence ID" value="JAT04654.1"/>
    <property type="molecule type" value="Transcribed_RNA"/>
</dbReference>
<dbReference type="EMBL" id="GECU01022126">
    <property type="protein sequence ID" value="JAS85580.1"/>
    <property type="molecule type" value="Transcribed_RNA"/>
</dbReference>